<sequence>MPIAGLTTVTQFLTFHLEQEVFAIDISKIKEVLEYSDVTKIPRTPDFMCGVINLRGSVVPVVDLRAKFAMPHSEKTVNTCIIIIDVIQEDETTVIGAMVDSVKEVMELDPNQIEPAPRIGTGLRSDFVRGMGKQGQQFVILLDTDRLFSHEELSVLQDAGSKSGTKSPQVENAA</sequence>
<dbReference type="InterPro" id="IPR039315">
    <property type="entry name" value="CheW"/>
</dbReference>
<evidence type="ECO:0000259" key="1">
    <source>
        <dbReference type="PROSITE" id="PS50851"/>
    </source>
</evidence>
<dbReference type="CDD" id="cd00732">
    <property type="entry name" value="CheW"/>
    <property type="match status" value="1"/>
</dbReference>
<dbReference type="Gene3D" id="2.40.50.180">
    <property type="entry name" value="CheA-289, Domain 4"/>
    <property type="match status" value="1"/>
</dbReference>
<gene>
    <name evidence="2" type="primary">cheW_3</name>
    <name evidence="2" type="ORF">SIID45300_02094</name>
</gene>
<organism evidence="2 3">
    <name type="scientific">Candidatus Magnetaquiglobus chichijimensis</name>
    <dbReference type="NCBI Taxonomy" id="3141448"/>
    <lineage>
        <taxon>Bacteria</taxon>
        <taxon>Pseudomonadati</taxon>
        <taxon>Pseudomonadota</taxon>
        <taxon>Magnetococcia</taxon>
        <taxon>Magnetococcales</taxon>
        <taxon>Candidatus Magnetaquicoccaceae</taxon>
        <taxon>Candidatus Magnetaquiglobus</taxon>
    </lineage>
</organism>
<reference evidence="2 3" key="2">
    <citation type="submission" date="2024-09" db="EMBL/GenBank/DDBJ databases">
        <title>Draft genome sequence of Candidatus Magnetaquicoccaceae bacterium FCR-1.</title>
        <authorList>
            <person name="Shimoshige H."/>
            <person name="Shimamura S."/>
            <person name="Taoka A."/>
            <person name="Kobayashi H."/>
            <person name="Maekawa T."/>
        </authorList>
    </citation>
    <scope>NUCLEOTIDE SEQUENCE [LARGE SCALE GENOMIC DNA]</scope>
    <source>
        <strain evidence="2 3">FCR-1</strain>
    </source>
</reference>
<protein>
    <submittedName>
        <fullName evidence="2">Chemotaxis protein CheW</fullName>
    </submittedName>
</protein>
<proteinExistence type="predicted"/>
<dbReference type="InterPro" id="IPR036061">
    <property type="entry name" value="CheW-like_dom_sf"/>
</dbReference>
<evidence type="ECO:0000313" key="3">
    <source>
        <dbReference type="Proteomes" id="UP001628193"/>
    </source>
</evidence>
<reference evidence="2 3" key="1">
    <citation type="submission" date="2024-05" db="EMBL/GenBank/DDBJ databases">
        <authorList>
            <consortium name="Candidatus Magnetaquicoccaceae bacterium FCR-1 genome sequencing consortium"/>
            <person name="Shimoshige H."/>
            <person name="Shimamura S."/>
            <person name="Taoka A."/>
            <person name="Kobayashi H."/>
            <person name="Maekawa T."/>
        </authorList>
    </citation>
    <scope>NUCLEOTIDE SEQUENCE [LARGE SCALE GENOMIC DNA]</scope>
    <source>
        <strain evidence="2 3">FCR-1</strain>
    </source>
</reference>
<feature type="domain" description="CheW-like" evidence="1">
    <location>
        <begin position="9"/>
        <end position="153"/>
    </location>
</feature>
<dbReference type="Pfam" id="PF01584">
    <property type="entry name" value="CheW"/>
    <property type="match status" value="1"/>
</dbReference>
<dbReference type="RefSeq" id="WP_420905454.1">
    <property type="nucleotide sequence ID" value="NZ_BAAFGK010000004.1"/>
</dbReference>
<accession>A0ABQ0CA50</accession>
<dbReference type="Gene3D" id="2.30.30.40">
    <property type="entry name" value="SH3 Domains"/>
    <property type="match status" value="1"/>
</dbReference>
<dbReference type="SMART" id="SM00260">
    <property type="entry name" value="CheW"/>
    <property type="match status" value="1"/>
</dbReference>
<keyword evidence="3" id="KW-1185">Reference proteome</keyword>
<name>A0ABQ0CA50_9PROT</name>
<dbReference type="InterPro" id="IPR002545">
    <property type="entry name" value="CheW-lke_dom"/>
</dbReference>
<dbReference type="EMBL" id="BAAFGK010000004">
    <property type="protein sequence ID" value="GAB0057762.1"/>
    <property type="molecule type" value="Genomic_DNA"/>
</dbReference>
<comment type="caution">
    <text evidence="2">The sequence shown here is derived from an EMBL/GenBank/DDBJ whole genome shotgun (WGS) entry which is preliminary data.</text>
</comment>
<dbReference type="PROSITE" id="PS50851">
    <property type="entry name" value="CHEW"/>
    <property type="match status" value="1"/>
</dbReference>
<evidence type="ECO:0000313" key="2">
    <source>
        <dbReference type="EMBL" id="GAB0057762.1"/>
    </source>
</evidence>
<dbReference type="SUPFAM" id="SSF50341">
    <property type="entry name" value="CheW-like"/>
    <property type="match status" value="1"/>
</dbReference>
<dbReference type="PANTHER" id="PTHR22617:SF41">
    <property type="entry name" value="CHEMOTAXIS SIGNAL TRANSDUCTION SYSTEM ADAPTOR PROTEIN CHEW"/>
    <property type="match status" value="1"/>
</dbReference>
<dbReference type="Proteomes" id="UP001628193">
    <property type="component" value="Unassembled WGS sequence"/>
</dbReference>
<dbReference type="PANTHER" id="PTHR22617">
    <property type="entry name" value="CHEMOTAXIS SENSOR HISTIDINE KINASE-RELATED"/>
    <property type="match status" value="1"/>
</dbReference>